<name>A0ABK9NG94_GLOMM</name>
<evidence type="ECO:0000313" key="2">
    <source>
        <dbReference type="EnsemblMetazoa" id="GMOY014168.P1325"/>
    </source>
</evidence>
<keyword evidence="1" id="KW-0812">Transmembrane</keyword>
<dbReference type="Proteomes" id="UP000092444">
    <property type="component" value="Unassembled WGS sequence"/>
</dbReference>
<evidence type="ECO:0000256" key="1">
    <source>
        <dbReference type="SAM" id="Phobius"/>
    </source>
</evidence>
<dbReference type="EMBL" id="CCAG010009097">
    <property type="status" value="NOT_ANNOTATED_CDS"/>
    <property type="molecule type" value="Genomic_DNA"/>
</dbReference>
<dbReference type="EnsemblMetazoa" id="GMOY014168.R1325">
    <property type="protein sequence ID" value="GMOY014168.P1325"/>
    <property type="gene ID" value="GMOY014168"/>
</dbReference>
<keyword evidence="1" id="KW-1133">Transmembrane helix</keyword>
<sequence length="84" mass="9471">MVAPKNLHVVAPYGIPDGRNSNGLLSARRNGCKGFPKLDPKILLVYFPLIIEITLFLINFFFLRYSNAITFIVNFNLLFAILSV</sequence>
<accession>A0ABK9NG94</accession>
<keyword evidence="3" id="KW-1185">Reference proteome</keyword>
<feature type="transmembrane region" description="Helical" evidence="1">
    <location>
        <begin position="43"/>
        <end position="62"/>
    </location>
</feature>
<proteinExistence type="predicted"/>
<organism evidence="2 3">
    <name type="scientific">Glossina morsitans morsitans</name>
    <name type="common">Savannah tsetse fly</name>
    <dbReference type="NCBI Taxonomy" id="37546"/>
    <lineage>
        <taxon>Eukaryota</taxon>
        <taxon>Metazoa</taxon>
        <taxon>Ecdysozoa</taxon>
        <taxon>Arthropoda</taxon>
        <taxon>Hexapoda</taxon>
        <taxon>Insecta</taxon>
        <taxon>Pterygota</taxon>
        <taxon>Neoptera</taxon>
        <taxon>Endopterygota</taxon>
        <taxon>Diptera</taxon>
        <taxon>Brachycera</taxon>
        <taxon>Muscomorpha</taxon>
        <taxon>Hippoboscoidea</taxon>
        <taxon>Glossinidae</taxon>
        <taxon>Glossina</taxon>
    </lineage>
</organism>
<protein>
    <submittedName>
        <fullName evidence="2">Uncharacterized protein</fullName>
    </submittedName>
</protein>
<evidence type="ECO:0000313" key="3">
    <source>
        <dbReference type="Proteomes" id="UP000092444"/>
    </source>
</evidence>
<keyword evidence="1" id="KW-0472">Membrane</keyword>
<reference evidence="2" key="1">
    <citation type="submission" date="2025-05" db="UniProtKB">
        <authorList>
            <consortium name="EnsemblMetazoa"/>
        </authorList>
    </citation>
    <scope>IDENTIFICATION</scope>
    <source>
        <strain evidence="2">Yale</strain>
    </source>
</reference>